<dbReference type="Proteomes" id="UP001637994">
    <property type="component" value="Unassembled WGS sequence"/>
</dbReference>
<proteinExistence type="predicted"/>
<evidence type="ECO:0000259" key="1">
    <source>
        <dbReference type="Pfam" id="PF12161"/>
    </source>
</evidence>
<protein>
    <submittedName>
        <fullName evidence="2">Type I restriction-modification system subunit M N-terminal domain-containing protein</fullName>
    </submittedName>
</protein>
<evidence type="ECO:0000313" key="2">
    <source>
        <dbReference type="EMBL" id="MFO3666855.1"/>
    </source>
</evidence>
<dbReference type="EMBL" id="JBGMEF010000017">
    <property type="protein sequence ID" value="MFO3666855.1"/>
    <property type="molecule type" value="Genomic_DNA"/>
</dbReference>
<evidence type="ECO:0000313" key="3">
    <source>
        <dbReference type="Proteomes" id="UP001637994"/>
    </source>
</evidence>
<organism evidence="2 3">
    <name type="scientific">Anaerococcus kampingae</name>
    <dbReference type="NCBI Taxonomy" id="3115614"/>
    <lineage>
        <taxon>Bacteria</taxon>
        <taxon>Bacillati</taxon>
        <taxon>Bacillota</taxon>
        <taxon>Tissierellia</taxon>
        <taxon>Tissierellales</taxon>
        <taxon>Peptoniphilaceae</taxon>
        <taxon>Anaerococcus</taxon>
    </lineage>
</organism>
<dbReference type="InterPro" id="IPR022749">
    <property type="entry name" value="D12N6_MeTrfase_N"/>
</dbReference>
<reference evidence="2 3" key="1">
    <citation type="journal article" date="2025" name="Anaerobe">
        <title>Description of Anaerococcus kampingiae sp. nov., Anaerococcus groningensis sp. nov., Anaerococcus martiniensis sp. nov., and Anaerococcus cruorum sp. nov., isolated from human clinical specimens.</title>
        <authorList>
            <person name="Boiten K.E."/>
            <person name="Meijer J."/>
            <person name="van Wezel E.M."/>
            <person name="Veloo A.C.M."/>
        </authorList>
    </citation>
    <scope>NUCLEOTIDE SEQUENCE [LARGE SCALE GENOMIC DNA]</scope>
    <source>
        <strain evidence="2 3">ENR0874</strain>
    </source>
</reference>
<sequence length="57" mass="6869">MDISQEANFIWVIANKLRGVYIPDKYGNVIIQMTIIRRFEFVLEPTKDEIFKDYKEE</sequence>
<feature type="domain" description="N6 adenine-specific DNA methyltransferase N-terminal" evidence="1">
    <location>
        <begin position="7"/>
        <end position="56"/>
    </location>
</feature>
<name>A0ABW9MFE5_9FIRM</name>
<accession>A0ABW9MFE5</accession>
<dbReference type="Pfam" id="PF12161">
    <property type="entry name" value="HsdM_N"/>
    <property type="match status" value="1"/>
</dbReference>
<keyword evidence="3" id="KW-1185">Reference proteome</keyword>
<dbReference type="RefSeq" id="WP_311531154.1">
    <property type="nucleotide sequence ID" value="NZ_JBGMEF010000017.1"/>
</dbReference>
<gene>
    <name evidence="2" type="ORF">ACCQ42_03620</name>
</gene>
<comment type="caution">
    <text evidence="2">The sequence shown here is derived from an EMBL/GenBank/DDBJ whole genome shotgun (WGS) entry which is preliminary data.</text>
</comment>